<dbReference type="AlphaFoldDB" id="A0A8K0DPV0"/>
<dbReference type="EMBL" id="VOIH02000012">
    <property type="protein sequence ID" value="KAF3431988.1"/>
    <property type="molecule type" value="Genomic_DNA"/>
</dbReference>
<reference evidence="1" key="1">
    <citation type="submission" date="2020-03" db="EMBL/GenBank/DDBJ databases">
        <title>A high-quality chromosome-level genome assembly of a woody plant with both climbing and erect habits, Rhamnella rubrinervis.</title>
        <authorList>
            <person name="Lu Z."/>
            <person name="Yang Y."/>
            <person name="Zhu X."/>
            <person name="Sun Y."/>
        </authorList>
    </citation>
    <scope>NUCLEOTIDE SEQUENCE</scope>
    <source>
        <strain evidence="1">BYM</strain>
        <tissue evidence="1">Leaf</tissue>
    </source>
</reference>
<protein>
    <submittedName>
        <fullName evidence="1">Uncharacterized protein</fullName>
    </submittedName>
</protein>
<accession>A0A8K0DPV0</accession>
<keyword evidence="2" id="KW-1185">Reference proteome</keyword>
<evidence type="ECO:0000313" key="1">
    <source>
        <dbReference type="EMBL" id="KAF3431988.1"/>
    </source>
</evidence>
<organism evidence="1 2">
    <name type="scientific">Rhamnella rubrinervis</name>
    <dbReference type="NCBI Taxonomy" id="2594499"/>
    <lineage>
        <taxon>Eukaryota</taxon>
        <taxon>Viridiplantae</taxon>
        <taxon>Streptophyta</taxon>
        <taxon>Embryophyta</taxon>
        <taxon>Tracheophyta</taxon>
        <taxon>Spermatophyta</taxon>
        <taxon>Magnoliopsida</taxon>
        <taxon>eudicotyledons</taxon>
        <taxon>Gunneridae</taxon>
        <taxon>Pentapetalae</taxon>
        <taxon>rosids</taxon>
        <taxon>fabids</taxon>
        <taxon>Rosales</taxon>
        <taxon>Rhamnaceae</taxon>
        <taxon>rhamnoid group</taxon>
        <taxon>Rhamneae</taxon>
        <taxon>Rhamnella</taxon>
    </lineage>
</organism>
<sequence length="156" mass="18018">MAICVEGEEEDKYTKHFQARFDDNSTFDAYPGDIGIDYPLMDAICKYYGHVMKSDGVTRLKYHLSGMDPSHNVHHCESVPREVKSYIIGILKRKEELKAKNVIQVDEIRAELRGQLHTQVINVDEESDDDIIFPPGIDPYEKKEYREAIRASKQIE</sequence>
<comment type="caution">
    <text evidence="1">The sequence shown here is derived from an EMBL/GenBank/DDBJ whole genome shotgun (WGS) entry which is preliminary data.</text>
</comment>
<dbReference type="OrthoDB" id="1166299at2759"/>
<evidence type="ECO:0000313" key="2">
    <source>
        <dbReference type="Proteomes" id="UP000796880"/>
    </source>
</evidence>
<proteinExistence type="predicted"/>
<gene>
    <name evidence="1" type="ORF">FNV43_RR26725</name>
</gene>
<name>A0A8K0DPV0_9ROSA</name>
<dbReference type="Proteomes" id="UP000796880">
    <property type="component" value="Unassembled WGS sequence"/>
</dbReference>